<comment type="caution">
    <text evidence="1">The sequence shown here is derived from an EMBL/GenBank/DDBJ whole genome shotgun (WGS) entry which is preliminary data.</text>
</comment>
<organism evidence="1 2">
    <name type="scientific">Aspergillus udagawae</name>
    <dbReference type="NCBI Taxonomy" id="91492"/>
    <lineage>
        <taxon>Eukaryota</taxon>
        <taxon>Fungi</taxon>
        <taxon>Dikarya</taxon>
        <taxon>Ascomycota</taxon>
        <taxon>Pezizomycotina</taxon>
        <taxon>Eurotiomycetes</taxon>
        <taxon>Eurotiomycetidae</taxon>
        <taxon>Eurotiales</taxon>
        <taxon>Aspergillaceae</taxon>
        <taxon>Aspergillus</taxon>
        <taxon>Aspergillus subgen. Fumigati</taxon>
    </lineage>
</organism>
<gene>
    <name evidence="1" type="ORF">IFM46972_01164</name>
</gene>
<reference evidence="1 2" key="1">
    <citation type="submission" date="2020-01" db="EMBL/GenBank/DDBJ databases">
        <title>Draft genome sequence of Aspergillus udagawae IFM 46972.</title>
        <authorList>
            <person name="Takahashi H."/>
            <person name="Yaguchi T."/>
        </authorList>
    </citation>
    <scope>NUCLEOTIDE SEQUENCE [LARGE SCALE GENOMIC DNA]</scope>
    <source>
        <strain evidence="1 2">IFM 46972</strain>
    </source>
</reference>
<evidence type="ECO:0000313" key="2">
    <source>
        <dbReference type="Proteomes" id="UP000465221"/>
    </source>
</evidence>
<evidence type="ECO:0000313" key="1">
    <source>
        <dbReference type="EMBL" id="GFF24748.1"/>
    </source>
</evidence>
<dbReference type="AlphaFoldDB" id="A0A8H3RHQ3"/>
<protein>
    <submittedName>
        <fullName evidence="1">Uncharacterized protein</fullName>
    </submittedName>
</protein>
<name>A0A8H3RHQ3_9EURO</name>
<proteinExistence type="predicted"/>
<dbReference type="EMBL" id="BLKC01000005">
    <property type="protein sequence ID" value="GFF24748.1"/>
    <property type="molecule type" value="Genomic_DNA"/>
</dbReference>
<accession>A0A8H3RHQ3</accession>
<dbReference type="Proteomes" id="UP000465221">
    <property type="component" value="Unassembled WGS sequence"/>
</dbReference>
<sequence length="105" mass="11590">MAERNPSLRKYRDGLENTINQAMDFVNGVLSGTGGEALQQPTLTILKSSFNPTASVLDSHTAPFSVEAREHVDPLDMRNLFTGIFTKDFWAGDGFNLPLLDGFAW</sequence>